<name>A0ACA9RNF8_9GLOM</name>
<proteinExistence type="predicted"/>
<keyword evidence="2" id="KW-1185">Reference proteome</keyword>
<accession>A0ACA9RNF8</accession>
<protein>
    <submittedName>
        <fullName evidence="1">12074_t:CDS:1</fullName>
    </submittedName>
</protein>
<reference evidence="1" key="1">
    <citation type="submission" date="2021-06" db="EMBL/GenBank/DDBJ databases">
        <authorList>
            <person name="Kallberg Y."/>
            <person name="Tangrot J."/>
            <person name="Rosling A."/>
        </authorList>
    </citation>
    <scope>NUCLEOTIDE SEQUENCE</scope>
    <source>
        <strain evidence="1">MA461A</strain>
    </source>
</reference>
<feature type="non-terminal residue" evidence="1">
    <location>
        <position position="1"/>
    </location>
</feature>
<evidence type="ECO:0000313" key="2">
    <source>
        <dbReference type="Proteomes" id="UP000789920"/>
    </source>
</evidence>
<dbReference type="EMBL" id="CAJVQC010062303">
    <property type="protein sequence ID" value="CAG8802528.1"/>
    <property type="molecule type" value="Genomic_DNA"/>
</dbReference>
<evidence type="ECO:0000313" key="1">
    <source>
        <dbReference type="EMBL" id="CAG8802528.1"/>
    </source>
</evidence>
<comment type="caution">
    <text evidence="1">The sequence shown here is derived from an EMBL/GenBank/DDBJ whole genome shotgun (WGS) entry which is preliminary data.</text>
</comment>
<sequence>QTIPQADTETALSQHYGFNGMRLGELESEIESNHTIPGSGKSTFSKSLCRTYPDKWYRINQDDLGTRQACEELFKAKLNEGMNVIVDRCNFNGSQRKVWIELAWNFDVPVDAIIMDTSMEECSSRIIERQNHPTEVQGQKGLEILANFQQWMIFPNYEEGFERIISIKPQPTPESYNDKVIEEILTKLNEEPIVAHDKSIPITNTRKLNARNEVNSRERYNDGRDYSRPRNGNFESRNNPWKNTKNNSTYHTNRYSDKYQNDFPPL</sequence>
<feature type="non-terminal residue" evidence="1">
    <location>
        <position position="266"/>
    </location>
</feature>
<organism evidence="1 2">
    <name type="scientific">Racocetra persica</name>
    <dbReference type="NCBI Taxonomy" id="160502"/>
    <lineage>
        <taxon>Eukaryota</taxon>
        <taxon>Fungi</taxon>
        <taxon>Fungi incertae sedis</taxon>
        <taxon>Mucoromycota</taxon>
        <taxon>Glomeromycotina</taxon>
        <taxon>Glomeromycetes</taxon>
        <taxon>Diversisporales</taxon>
        <taxon>Gigasporaceae</taxon>
        <taxon>Racocetra</taxon>
    </lineage>
</organism>
<gene>
    <name evidence="1" type="ORF">RPERSI_LOCUS21342</name>
</gene>
<dbReference type="Proteomes" id="UP000789920">
    <property type="component" value="Unassembled WGS sequence"/>
</dbReference>